<proteinExistence type="predicted"/>
<dbReference type="AlphaFoldDB" id="A0AA92H946"/>
<dbReference type="PANTHER" id="PTHR46797:SF1">
    <property type="entry name" value="METHYLPHOSPHONATE SYNTHASE"/>
    <property type="match status" value="1"/>
</dbReference>
<dbReference type="RefSeq" id="WP_112955705.1">
    <property type="nucleotide sequence ID" value="NZ_QDFR01000003.1"/>
</dbReference>
<evidence type="ECO:0000313" key="4">
    <source>
        <dbReference type="Proteomes" id="UP000244335"/>
    </source>
</evidence>
<evidence type="ECO:0000259" key="2">
    <source>
        <dbReference type="PROSITE" id="PS50943"/>
    </source>
</evidence>
<protein>
    <submittedName>
        <fullName evidence="3">Transcriptional regulator</fullName>
    </submittedName>
</protein>
<dbReference type="SUPFAM" id="SSF47413">
    <property type="entry name" value="lambda repressor-like DNA-binding domains"/>
    <property type="match status" value="1"/>
</dbReference>
<dbReference type="InterPro" id="IPR050807">
    <property type="entry name" value="TransReg_Diox_bact_type"/>
</dbReference>
<dbReference type="PROSITE" id="PS50943">
    <property type="entry name" value="HTH_CROC1"/>
    <property type="match status" value="1"/>
</dbReference>
<organism evidence="3 4">
    <name type="scientific">Rhizobium rhizogenes</name>
    <name type="common">Agrobacterium rhizogenes</name>
    <dbReference type="NCBI Taxonomy" id="359"/>
    <lineage>
        <taxon>Bacteria</taxon>
        <taxon>Pseudomonadati</taxon>
        <taxon>Pseudomonadota</taxon>
        <taxon>Alphaproteobacteria</taxon>
        <taxon>Hyphomicrobiales</taxon>
        <taxon>Rhizobiaceae</taxon>
        <taxon>Rhizobium/Agrobacterium group</taxon>
        <taxon>Rhizobium</taxon>
    </lineage>
</organism>
<dbReference type="CDD" id="cd00093">
    <property type="entry name" value="HTH_XRE"/>
    <property type="match status" value="1"/>
</dbReference>
<dbReference type="Proteomes" id="UP000244335">
    <property type="component" value="Unassembled WGS sequence"/>
</dbReference>
<dbReference type="EMBL" id="QDFR01000003">
    <property type="protein sequence ID" value="PVE54016.1"/>
    <property type="molecule type" value="Genomic_DNA"/>
</dbReference>
<evidence type="ECO:0000256" key="1">
    <source>
        <dbReference type="ARBA" id="ARBA00023125"/>
    </source>
</evidence>
<sequence length="86" mass="9538">MEHRERIGWNLRKIRTAKHVTQENLAVDADVDRTTISGIERGDFNASVDLLARLAAALATDISAFFVIPESKLPPEPMKAGRKPGR</sequence>
<dbReference type="InterPro" id="IPR010982">
    <property type="entry name" value="Lambda_DNA-bd_dom_sf"/>
</dbReference>
<comment type="caution">
    <text evidence="3">The sequence shown here is derived from an EMBL/GenBank/DDBJ whole genome shotgun (WGS) entry which is preliminary data.</text>
</comment>
<evidence type="ECO:0000313" key="3">
    <source>
        <dbReference type="EMBL" id="PVE54016.1"/>
    </source>
</evidence>
<reference evidence="3 4" key="1">
    <citation type="submission" date="2018-04" db="EMBL/GenBank/DDBJ databases">
        <authorList>
            <person name="Hagen T."/>
        </authorList>
    </citation>
    <scope>NUCLEOTIDE SEQUENCE [LARGE SCALE GENOMIC DNA]</scope>
    <source>
        <strain evidence="3 4">TPD7009</strain>
    </source>
</reference>
<accession>A0AA92H946</accession>
<dbReference type="GO" id="GO:0005829">
    <property type="term" value="C:cytosol"/>
    <property type="evidence" value="ECO:0007669"/>
    <property type="project" value="TreeGrafter"/>
</dbReference>
<dbReference type="PANTHER" id="PTHR46797">
    <property type="entry name" value="HTH-TYPE TRANSCRIPTIONAL REGULATOR"/>
    <property type="match status" value="1"/>
</dbReference>
<dbReference type="GO" id="GO:0003700">
    <property type="term" value="F:DNA-binding transcription factor activity"/>
    <property type="evidence" value="ECO:0007669"/>
    <property type="project" value="TreeGrafter"/>
</dbReference>
<feature type="domain" description="HTH cro/C1-type" evidence="2">
    <location>
        <begin position="11"/>
        <end position="65"/>
    </location>
</feature>
<dbReference type="InterPro" id="IPR001387">
    <property type="entry name" value="Cro/C1-type_HTH"/>
</dbReference>
<dbReference type="Pfam" id="PF01381">
    <property type="entry name" value="HTH_3"/>
    <property type="match status" value="1"/>
</dbReference>
<dbReference type="SMART" id="SM00530">
    <property type="entry name" value="HTH_XRE"/>
    <property type="match status" value="1"/>
</dbReference>
<gene>
    <name evidence="3" type="ORF">DC430_12250</name>
</gene>
<name>A0AA92H946_RHIRH</name>
<dbReference type="GO" id="GO:0003677">
    <property type="term" value="F:DNA binding"/>
    <property type="evidence" value="ECO:0007669"/>
    <property type="project" value="UniProtKB-KW"/>
</dbReference>
<dbReference type="Gene3D" id="1.10.260.40">
    <property type="entry name" value="lambda repressor-like DNA-binding domains"/>
    <property type="match status" value="1"/>
</dbReference>
<keyword evidence="1" id="KW-0238">DNA-binding</keyword>